<keyword evidence="5" id="KW-0997">Cell inner membrane</keyword>
<comment type="similarity">
    <text evidence="2">Belongs to the binding-protein-dependent transport system permease family. AraH/RbsC subfamily.</text>
</comment>
<dbReference type="STRING" id="1445510.YC6258_00328"/>
<feature type="transmembrane region" description="Helical" evidence="12">
    <location>
        <begin position="83"/>
        <end position="101"/>
    </location>
</feature>
<feature type="transmembrane region" description="Helical" evidence="12">
    <location>
        <begin position="107"/>
        <end position="129"/>
    </location>
</feature>
<dbReference type="KEGG" id="gsn:YC6258_00328"/>
<dbReference type="GO" id="GO:0022857">
    <property type="term" value="F:transmembrane transporter activity"/>
    <property type="evidence" value="ECO:0007669"/>
    <property type="project" value="InterPro"/>
</dbReference>
<evidence type="ECO:0000256" key="2">
    <source>
        <dbReference type="ARBA" id="ARBA00007942"/>
    </source>
</evidence>
<dbReference type="PATRIC" id="fig|1445510.3.peg.318"/>
<dbReference type="CDD" id="cd06579">
    <property type="entry name" value="TM_PBP1_transp_AraH_like"/>
    <property type="match status" value="1"/>
</dbReference>
<evidence type="ECO:0000256" key="10">
    <source>
        <dbReference type="ARBA" id="ARBA00035611"/>
    </source>
</evidence>
<sequence length="400" mass="42750">MSTQTSTEAVPVEKVSAARFMKSNIREYGMLIALVVIIGFFQVVTDGVLLKPLNLTNLFLQNSYVIIMALGMLLVIVAGHIDLSVGSVVGFIGALAAVMIVNYEINYFVTILVCLFVGGLIGAAQGYWVAYYRIPAFIVTLAGMLVFRGLTLALLSGQSVGPFPTAFQKISSGFIPNFLSDGRFHTTSMVLGVAVALLMIILNVRSRQKQQEHGVISEPMNFFIVRNLLIGGAIIYLTYLLSTYKGFPNVLIVMAILISAYNFFTNRTTAGRRIYALGGNEKAAMLSGINTKRLTFWTFVNMGVLAALAGMVFAARLNSATPKAGAAFELDVIAAVFIGGASTTGGVGRIIGAVIGALIMGVMNNGMSILGIGIDWQQVIKGLVLLGAVIFDIYNKKKAG</sequence>
<dbReference type="OrthoDB" id="5422926at2"/>
<keyword evidence="8 12" id="KW-1133">Transmembrane helix</keyword>
<dbReference type="PANTHER" id="PTHR32196:SF32">
    <property type="entry name" value="XYLOSE TRANSPORT SYSTEM PERMEASE PROTEIN XYLH"/>
    <property type="match status" value="1"/>
</dbReference>
<feature type="transmembrane region" description="Helical" evidence="12">
    <location>
        <begin position="247"/>
        <end position="264"/>
    </location>
</feature>
<keyword evidence="14" id="KW-1185">Reference proteome</keyword>
<dbReference type="AlphaFoldDB" id="A0A0C5VG44"/>
<evidence type="ECO:0000256" key="4">
    <source>
        <dbReference type="ARBA" id="ARBA00022475"/>
    </source>
</evidence>
<reference evidence="13 14" key="1">
    <citation type="submission" date="2014-01" db="EMBL/GenBank/DDBJ databases">
        <title>Full genme sequencing of cellulolytic bacterium Gynuella sunshinyii YC6258T gen. nov., sp. nov.</title>
        <authorList>
            <person name="Khan H."/>
            <person name="Chung E.J."/>
            <person name="Chung Y.R."/>
        </authorList>
    </citation>
    <scope>NUCLEOTIDE SEQUENCE [LARGE SCALE GENOMIC DNA]</scope>
    <source>
        <strain evidence="13 14">YC6258</strain>
    </source>
</reference>
<dbReference type="GO" id="GO:0005886">
    <property type="term" value="C:plasma membrane"/>
    <property type="evidence" value="ECO:0007669"/>
    <property type="project" value="UniProtKB-SubCell"/>
</dbReference>
<dbReference type="Proteomes" id="UP000032266">
    <property type="component" value="Chromosome"/>
</dbReference>
<feature type="transmembrane region" description="Helical" evidence="12">
    <location>
        <begin position="326"/>
        <end position="343"/>
    </location>
</feature>
<feature type="transmembrane region" description="Helical" evidence="12">
    <location>
        <begin position="57"/>
        <end position="76"/>
    </location>
</feature>
<evidence type="ECO:0000256" key="7">
    <source>
        <dbReference type="ARBA" id="ARBA00022692"/>
    </source>
</evidence>
<protein>
    <recommendedName>
        <fullName evidence="11">Xylose transport system permease protein XylH</fullName>
    </recommendedName>
</protein>
<keyword evidence="6" id="KW-0762">Sugar transport</keyword>
<evidence type="ECO:0000256" key="11">
    <source>
        <dbReference type="ARBA" id="ARBA00035686"/>
    </source>
</evidence>
<dbReference type="NCBIfam" id="NF040906">
    <property type="entry name" value="GguB"/>
    <property type="match status" value="1"/>
</dbReference>
<accession>A0A0C5VG44</accession>
<dbReference type="Pfam" id="PF02653">
    <property type="entry name" value="BPD_transp_2"/>
    <property type="match status" value="1"/>
</dbReference>
<feature type="transmembrane region" description="Helical" evidence="12">
    <location>
        <begin position="294"/>
        <end position="314"/>
    </location>
</feature>
<evidence type="ECO:0000256" key="3">
    <source>
        <dbReference type="ARBA" id="ARBA00022448"/>
    </source>
</evidence>
<dbReference type="HOGENOM" id="CLU_028880_2_0_6"/>
<keyword evidence="4" id="KW-1003">Cell membrane</keyword>
<gene>
    <name evidence="13" type="ORF">YC6258_00328</name>
</gene>
<keyword evidence="9 12" id="KW-0472">Membrane</keyword>
<proteinExistence type="inferred from homology"/>
<organism evidence="13 14">
    <name type="scientific">Gynuella sunshinyii YC6258</name>
    <dbReference type="NCBI Taxonomy" id="1445510"/>
    <lineage>
        <taxon>Bacteria</taxon>
        <taxon>Pseudomonadati</taxon>
        <taxon>Pseudomonadota</taxon>
        <taxon>Gammaproteobacteria</taxon>
        <taxon>Oceanospirillales</taxon>
        <taxon>Saccharospirillaceae</taxon>
        <taxon>Gynuella</taxon>
    </lineage>
</organism>
<feature type="transmembrane region" description="Helical" evidence="12">
    <location>
        <begin position="136"/>
        <end position="155"/>
    </location>
</feature>
<evidence type="ECO:0000256" key="9">
    <source>
        <dbReference type="ARBA" id="ARBA00023136"/>
    </source>
</evidence>
<dbReference type="RefSeq" id="WP_044615458.1">
    <property type="nucleotide sequence ID" value="NZ_CP007142.1"/>
</dbReference>
<evidence type="ECO:0000313" key="13">
    <source>
        <dbReference type="EMBL" id="AJQ92378.1"/>
    </source>
</evidence>
<evidence type="ECO:0000313" key="14">
    <source>
        <dbReference type="Proteomes" id="UP000032266"/>
    </source>
</evidence>
<feature type="transmembrane region" description="Helical" evidence="12">
    <location>
        <begin position="184"/>
        <end position="202"/>
    </location>
</feature>
<evidence type="ECO:0000256" key="5">
    <source>
        <dbReference type="ARBA" id="ARBA00022519"/>
    </source>
</evidence>
<keyword evidence="3" id="KW-0813">Transport</keyword>
<evidence type="ECO:0000256" key="8">
    <source>
        <dbReference type="ARBA" id="ARBA00022989"/>
    </source>
</evidence>
<evidence type="ECO:0000256" key="1">
    <source>
        <dbReference type="ARBA" id="ARBA00004429"/>
    </source>
</evidence>
<comment type="subcellular location">
    <subcellularLocation>
        <location evidence="1">Cell inner membrane</location>
        <topology evidence="1">Multi-pass membrane protein</topology>
    </subcellularLocation>
</comment>
<comment type="function">
    <text evidence="10">Part of the binding-protein-dependent transport system for D-xylose. Probably responsible for the translocation of the substrate across the membrane.</text>
</comment>
<keyword evidence="7 12" id="KW-0812">Transmembrane</keyword>
<evidence type="ECO:0000256" key="6">
    <source>
        <dbReference type="ARBA" id="ARBA00022597"/>
    </source>
</evidence>
<feature type="transmembrane region" description="Helical" evidence="12">
    <location>
        <begin position="376"/>
        <end position="394"/>
    </location>
</feature>
<dbReference type="PANTHER" id="PTHR32196">
    <property type="entry name" value="ABC TRANSPORTER PERMEASE PROTEIN YPHD-RELATED-RELATED"/>
    <property type="match status" value="1"/>
</dbReference>
<dbReference type="InterPro" id="IPR001851">
    <property type="entry name" value="ABC_transp_permease"/>
</dbReference>
<dbReference type="EMBL" id="CP007142">
    <property type="protein sequence ID" value="AJQ92378.1"/>
    <property type="molecule type" value="Genomic_DNA"/>
</dbReference>
<evidence type="ECO:0000256" key="12">
    <source>
        <dbReference type="SAM" id="Phobius"/>
    </source>
</evidence>
<feature type="transmembrane region" description="Helical" evidence="12">
    <location>
        <begin position="223"/>
        <end position="241"/>
    </location>
</feature>
<feature type="transmembrane region" description="Helical" evidence="12">
    <location>
        <begin position="28"/>
        <end position="45"/>
    </location>
</feature>
<name>A0A0C5VG44_9GAMM</name>